<organism evidence="1 2">
    <name type="scientific">Naganishia cerealis</name>
    <dbReference type="NCBI Taxonomy" id="610337"/>
    <lineage>
        <taxon>Eukaryota</taxon>
        <taxon>Fungi</taxon>
        <taxon>Dikarya</taxon>
        <taxon>Basidiomycota</taxon>
        <taxon>Agaricomycotina</taxon>
        <taxon>Tremellomycetes</taxon>
        <taxon>Filobasidiales</taxon>
        <taxon>Filobasidiaceae</taxon>
        <taxon>Naganishia</taxon>
    </lineage>
</organism>
<comment type="caution">
    <text evidence="1">The sequence shown here is derived from an EMBL/GenBank/DDBJ whole genome shotgun (WGS) entry which is preliminary data.</text>
</comment>
<keyword evidence="2" id="KW-1185">Reference proteome</keyword>
<sequence>MRALLRSRYRVPISLRRYSNQLTKDNHNAFISKRKEETNSSGSLAGLKAAVKDNFVTTKEPTTSGSEMLRTYVSPFDATTVSLIEASGAKVVGKTNMDEFGMGSSNTNSAFGSVVNPMFPENHISGGSSGGSAAAVALREADFALGTDTGGSVRLPASYCGVYGFKPTYGRISRWGVIAYAQSLDTVGIFARDLDTVRSVFDVLDVADSKDPTCFDASIRHQISHQKNLQSSKVIGVPEEFVVAEMTEEAKDAWNLALCALVDEGYEIRYISIPTIKKLLLAYYTIATAEAASNLSRYEGIRYGYSISSEETASMTPFDIVSKNRSTAFGSEVQRRIILGNYTLSSDSGNHYLRATHVRKNLVAEFNKVFSMPNVLFDNEVYNRDGCCALLCPTAVSPAPSLAEYTQETNENFLNAYINDILTVPASLAGLPSISIPYYSRQGIQIMGQFGDDETVLKVAKTLSLNCTYN</sequence>
<dbReference type="Proteomes" id="UP001241377">
    <property type="component" value="Unassembled WGS sequence"/>
</dbReference>
<gene>
    <name evidence="1" type="ORF">QFC19_005207</name>
</gene>
<evidence type="ECO:0000313" key="2">
    <source>
        <dbReference type="Proteomes" id="UP001241377"/>
    </source>
</evidence>
<dbReference type="EMBL" id="JASBWR010000058">
    <property type="protein sequence ID" value="KAJ9101433.1"/>
    <property type="molecule type" value="Genomic_DNA"/>
</dbReference>
<reference evidence="1" key="1">
    <citation type="submission" date="2023-04" db="EMBL/GenBank/DDBJ databases">
        <title>Draft Genome sequencing of Naganishia species isolated from polar environments using Oxford Nanopore Technology.</title>
        <authorList>
            <person name="Leo P."/>
            <person name="Venkateswaran K."/>
        </authorList>
    </citation>
    <scope>NUCLEOTIDE SEQUENCE</scope>
    <source>
        <strain evidence="1">MNA-CCFEE 5261</strain>
    </source>
</reference>
<evidence type="ECO:0000313" key="1">
    <source>
        <dbReference type="EMBL" id="KAJ9101433.1"/>
    </source>
</evidence>
<name>A0ACC2VQQ0_9TREE</name>
<proteinExistence type="predicted"/>
<protein>
    <submittedName>
        <fullName evidence="1">Uncharacterized protein</fullName>
    </submittedName>
</protein>
<accession>A0ACC2VQQ0</accession>